<protein>
    <submittedName>
        <fullName evidence="3">NAD(P)-dependent dehydrogenase (Short-subunit alcohol dehydrogenase family)</fullName>
    </submittedName>
</protein>
<dbReference type="NCBIfam" id="NF005559">
    <property type="entry name" value="PRK07231.1"/>
    <property type="match status" value="1"/>
</dbReference>
<keyword evidence="4" id="KW-1185">Reference proteome</keyword>
<dbReference type="Proteomes" id="UP000294881">
    <property type="component" value="Unassembled WGS sequence"/>
</dbReference>
<organism evidence="3 4">
    <name type="scientific">Camelimonas lactis</name>
    <dbReference type="NCBI Taxonomy" id="659006"/>
    <lineage>
        <taxon>Bacteria</taxon>
        <taxon>Pseudomonadati</taxon>
        <taxon>Pseudomonadota</taxon>
        <taxon>Alphaproteobacteria</taxon>
        <taxon>Hyphomicrobiales</taxon>
        <taxon>Chelatococcaceae</taxon>
        <taxon>Camelimonas</taxon>
    </lineage>
</organism>
<dbReference type="InterPro" id="IPR020904">
    <property type="entry name" value="Sc_DH/Rdtase_CS"/>
</dbReference>
<keyword evidence="2" id="KW-0812">Transmembrane</keyword>
<reference evidence="3 4" key="1">
    <citation type="submission" date="2019-03" db="EMBL/GenBank/DDBJ databases">
        <title>Genomic Encyclopedia of Type Strains, Phase IV (KMG-IV): sequencing the most valuable type-strain genomes for metagenomic binning, comparative biology and taxonomic classification.</title>
        <authorList>
            <person name="Goeker M."/>
        </authorList>
    </citation>
    <scope>NUCLEOTIDE SEQUENCE [LARGE SCALE GENOMIC DNA]</scope>
    <source>
        <strain evidence="3 4">DSM 22958</strain>
    </source>
</reference>
<keyword evidence="2" id="KW-0472">Membrane</keyword>
<dbReference type="PRINTS" id="PR00080">
    <property type="entry name" value="SDRFAMILY"/>
</dbReference>
<dbReference type="FunFam" id="3.40.50.720:FF:000084">
    <property type="entry name" value="Short-chain dehydrogenase reductase"/>
    <property type="match status" value="1"/>
</dbReference>
<dbReference type="GO" id="GO:0016616">
    <property type="term" value="F:oxidoreductase activity, acting on the CH-OH group of donors, NAD or NADP as acceptor"/>
    <property type="evidence" value="ECO:0007669"/>
    <property type="project" value="TreeGrafter"/>
</dbReference>
<proteinExistence type="inferred from homology"/>
<evidence type="ECO:0000256" key="1">
    <source>
        <dbReference type="ARBA" id="ARBA00006484"/>
    </source>
</evidence>
<sequence length="261" mass="27164">MSELMDFSGRTALVTGGAGGIGMAICRTLAGLGGDVVLADRDGARLDAALTELKAQFPQRAFYAVAGDIGEKTGPDAMVEAALALAGEIDVLVNNAGVGEPIVRTIDQDIDAWQQVMDINLRGTFLVSRAIGRHILARRGRGAIVNIASIAGMMGIPGSNAYAVSKAAVVHLTRCLASEWAGRGLRVNAISPGYIETALAFGMFEKVGVERAQIERKLPMRRMGHPEEIASAVAFLASGAASYVNGVILPVDGGWMGFGGP</sequence>
<comment type="similarity">
    <text evidence="1">Belongs to the short-chain dehydrogenases/reductases (SDR) family.</text>
</comment>
<dbReference type="Pfam" id="PF13561">
    <property type="entry name" value="adh_short_C2"/>
    <property type="match status" value="1"/>
</dbReference>
<dbReference type="Gene3D" id="3.40.50.720">
    <property type="entry name" value="NAD(P)-binding Rossmann-like Domain"/>
    <property type="match status" value="1"/>
</dbReference>
<evidence type="ECO:0000313" key="3">
    <source>
        <dbReference type="EMBL" id="TCO12711.1"/>
    </source>
</evidence>
<dbReference type="CDD" id="cd05233">
    <property type="entry name" value="SDR_c"/>
    <property type="match status" value="1"/>
</dbReference>
<dbReference type="OrthoDB" id="9796652at2"/>
<dbReference type="InterPro" id="IPR002347">
    <property type="entry name" value="SDR_fam"/>
</dbReference>
<evidence type="ECO:0000256" key="2">
    <source>
        <dbReference type="SAM" id="Phobius"/>
    </source>
</evidence>
<evidence type="ECO:0000313" key="4">
    <source>
        <dbReference type="Proteomes" id="UP000294881"/>
    </source>
</evidence>
<keyword evidence="2" id="KW-1133">Transmembrane helix</keyword>
<dbReference type="EMBL" id="SLWL01000008">
    <property type="protein sequence ID" value="TCO12711.1"/>
    <property type="molecule type" value="Genomic_DNA"/>
</dbReference>
<dbReference type="RefSeq" id="WP_132007006.1">
    <property type="nucleotide sequence ID" value="NZ_JBHUNN010000001.1"/>
</dbReference>
<comment type="caution">
    <text evidence="3">The sequence shown here is derived from an EMBL/GenBank/DDBJ whole genome shotgun (WGS) entry which is preliminary data.</text>
</comment>
<dbReference type="PRINTS" id="PR00081">
    <property type="entry name" value="GDHRDH"/>
</dbReference>
<dbReference type="PROSITE" id="PS00061">
    <property type="entry name" value="ADH_SHORT"/>
    <property type="match status" value="1"/>
</dbReference>
<dbReference type="SUPFAM" id="SSF51735">
    <property type="entry name" value="NAD(P)-binding Rossmann-fold domains"/>
    <property type="match status" value="1"/>
</dbReference>
<dbReference type="InterPro" id="IPR036291">
    <property type="entry name" value="NAD(P)-bd_dom_sf"/>
</dbReference>
<dbReference type="AlphaFoldDB" id="A0A4R2GRK2"/>
<dbReference type="PANTHER" id="PTHR42760">
    <property type="entry name" value="SHORT-CHAIN DEHYDROGENASES/REDUCTASES FAMILY MEMBER"/>
    <property type="match status" value="1"/>
</dbReference>
<feature type="transmembrane region" description="Helical" evidence="2">
    <location>
        <begin position="229"/>
        <end position="251"/>
    </location>
</feature>
<gene>
    <name evidence="3" type="ORF">EV666_10834</name>
</gene>
<name>A0A4R2GRK2_9HYPH</name>
<accession>A0A4R2GRK2</accession>